<sequence>MLTTPAALTRKSILLSHAVKFSGRPLSHSGYQSLLPPTTPIQASAIRYSLRHSYTYPLNSSHGIFSKKLGGSAMGFGHLGFDKLRFSAVADDGSGGTGGYGGSGSGNSGGRGNGSGNDGTGGGGEKWSFLSWYLALLGKYPVTVKAITSAILTLFGDLVCQLVIDQVPSLDLRRTFSFTLSGFALVGPTLHFWYLYLSKLVTLPGAQGAFLRLVLDQFLFSPPFIGLVVAFLMVLEGRPSEVVPKLRQEWFSTVVANWQLWIPFQFLNFRFVPQQFQVLAANVVSLIWNVILSYKAHVQVTSK</sequence>
<comment type="caution">
    <text evidence="1">The sequence shown here is derived from an EMBL/GenBank/DDBJ whole genome shotgun (WGS) entry which is preliminary data.</text>
</comment>
<dbReference type="Proteomes" id="UP000828941">
    <property type="component" value="Chromosome 4"/>
</dbReference>
<accession>A0ACB9PPT4</accession>
<name>A0ACB9PPT4_BAUVA</name>
<organism evidence="1 2">
    <name type="scientific">Bauhinia variegata</name>
    <name type="common">Purple orchid tree</name>
    <name type="synonym">Phanera variegata</name>
    <dbReference type="NCBI Taxonomy" id="167791"/>
    <lineage>
        <taxon>Eukaryota</taxon>
        <taxon>Viridiplantae</taxon>
        <taxon>Streptophyta</taxon>
        <taxon>Embryophyta</taxon>
        <taxon>Tracheophyta</taxon>
        <taxon>Spermatophyta</taxon>
        <taxon>Magnoliopsida</taxon>
        <taxon>eudicotyledons</taxon>
        <taxon>Gunneridae</taxon>
        <taxon>Pentapetalae</taxon>
        <taxon>rosids</taxon>
        <taxon>fabids</taxon>
        <taxon>Fabales</taxon>
        <taxon>Fabaceae</taxon>
        <taxon>Cercidoideae</taxon>
        <taxon>Cercideae</taxon>
        <taxon>Bauhiniinae</taxon>
        <taxon>Bauhinia</taxon>
    </lineage>
</organism>
<evidence type="ECO:0000313" key="2">
    <source>
        <dbReference type="Proteomes" id="UP000828941"/>
    </source>
</evidence>
<keyword evidence="2" id="KW-1185">Reference proteome</keyword>
<protein>
    <submittedName>
        <fullName evidence="1">Uncharacterized protein</fullName>
    </submittedName>
</protein>
<proteinExistence type="predicted"/>
<gene>
    <name evidence="1" type="ORF">L6164_009270</name>
</gene>
<dbReference type="EMBL" id="CM039429">
    <property type="protein sequence ID" value="KAI4348560.1"/>
    <property type="molecule type" value="Genomic_DNA"/>
</dbReference>
<evidence type="ECO:0000313" key="1">
    <source>
        <dbReference type="EMBL" id="KAI4348560.1"/>
    </source>
</evidence>
<reference evidence="1 2" key="1">
    <citation type="journal article" date="2022" name="DNA Res.">
        <title>Chromosomal-level genome assembly of the orchid tree Bauhinia variegata (Leguminosae; Cercidoideae) supports the allotetraploid origin hypothesis of Bauhinia.</title>
        <authorList>
            <person name="Zhong Y."/>
            <person name="Chen Y."/>
            <person name="Zheng D."/>
            <person name="Pang J."/>
            <person name="Liu Y."/>
            <person name="Luo S."/>
            <person name="Meng S."/>
            <person name="Qian L."/>
            <person name="Wei D."/>
            <person name="Dai S."/>
            <person name="Zhou R."/>
        </authorList>
    </citation>
    <scope>NUCLEOTIDE SEQUENCE [LARGE SCALE GENOMIC DNA]</scope>
    <source>
        <strain evidence="1">BV-YZ2020</strain>
    </source>
</reference>